<sequence length="243" mass="27322">MYRRLAETLADELRAGCHGREWLPTEQALAARFAVNRHTVRRALDELARAGLVSRHQGLGTRIVDRHIDYAVTRSSKVSRNLAELGLVAETLCLDQRLVVAPEAVARRFSVDGVTPDELLRVDTLRLSEGAPLLRLRHWFDPAWVPDWCAYYRGGSTRALLARRYGLRLARRRVRIEACLADGEDALLLRCAKGAPLLSLASDNHEPGGRLVEHSVSRGRADRLAYRFDFSPSQHGDDAEELR</sequence>
<organism evidence="5 6">
    <name type="scientific">Halotalea alkalilenta</name>
    <dbReference type="NCBI Taxonomy" id="376489"/>
    <lineage>
        <taxon>Bacteria</taxon>
        <taxon>Pseudomonadati</taxon>
        <taxon>Pseudomonadota</taxon>
        <taxon>Gammaproteobacteria</taxon>
        <taxon>Oceanospirillales</taxon>
        <taxon>Halomonadaceae</taxon>
        <taxon>Halotalea</taxon>
    </lineage>
</organism>
<evidence type="ECO:0000313" key="6">
    <source>
        <dbReference type="Proteomes" id="UP000077875"/>
    </source>
</evidence>
<accession>A0A172YDN6</accession>
<dbReference type="Proteomes" id="UP000077875">
    <property type="component" value="Chromosome"/>
</dbReference>
<dbReference type="InterPro" id="IPR000524">
    <property type="entry name" value="Tscrpt_reg_HTH_GntR"/>
</dbReference>
<keyword evidence="2" id="KW-0238">DNA-binding</keyword>
<dbReference type="Pfam" id="PF07702">
    <property type="entry name" value="UTRA"/>
    <property type="match status" value="1"/>
</dbReference>
<dbReference type="InterPro" id="IPR036390">
    <property type="entry name" value="WH_DNA-bd_sf"/>
</dbReference>
<dbReference type="InterPro" id="IPR036388">
    <property type="entry name" value="WH-like_DNA-bd_sf"/>
</dbReference>
<feature type="domain" description="HTH gntR-type" evidence="4">
    <location>
        <begin position="1"/>
        <end position="66"/>
    </location>
</feature>
<proteinExistence type="predicted"/>
<name>A0A172YDN6_9GAMM</name>
<keyword evidence="6" id="KW-1185">Reference proteome</keyword>
<dbReference type="PANTHER" id="PTHR44846:SF16">
    <property type="entry name" value="TRANSCRIPTIONAL REGULATOR PHNF-RELATED"/>
    <property type="match status" value="1"/>
</dbReference>
<protein>
    <recommendedName>
        <fullName evidence="4">HTH gntR-type domain-containing protein</fullName>
    </recommendedName>
</protein>
<reference evidence="5 6" key="1">
    <citation type="submission" date="2016-04" db="EMBL/GenBank/DDBJ databases">
        <title>Complete Genome Sequence of Halotalea alkalilenta IHB B 13600.</title>
        <authorList>
            <person name="Swarnkar M.K."/>
            <person name="Sharma A."/>
            <person name="Kaushal K."/>
            <person name="Soni R."/>
            <person name="Rana S."/>
            <person name="Singh A.K."/>
            <person name="Gulati A."/>
        </authorList>
    </citation>
    <scope>NUCLEOTIDE SEQUENCE [LARGE SCALE GENOMIC DNA]</scope>
    <source>
        <strain evidence="5 6">IHB B 13600</strain>
    </source>
</reference>
<evidence type="ECO:0000256" key="2">
    <source>
        <dbReference type="ARBA" id="ARBA00023125"/>
    </source>
</evidence>
<dbReference type="SMART" id="SM00345">
    <property type="entry name" value="HTH_GNTR"/>
    <property type="match status" value="1"/>
</dbReference>
<dbReference type="GO" id="GO:0003700">
    <property type="term" value="F:DNA-binding transcription factor activity"/>
    <property type="evidence" value="ECO:0007669"/>
    <property type="project" value="InterPro"/>
</dbReference>
<gene>
    <name evidence="5" type="ORF">A5892_07685</name>
</gene>
<dbReference type="PANTHER" id="PTHR44846">
    <property type="entry name" value="MANNOSYL-D-GLYCERATE TRANSPORT/METABOLISM SYSTEM REPRESSOR MNGR-RELATED"/>
    <property type="match status" value="1"/>
</dbReference>
<dbReference type="STRING" id="376489.A5892_07685"/>
<dbReference type="InterPro" id="IPR050679">
    <property type="entry name" value="Bact_HTH_transcr_reg"/>
</dbReference>
<evidence type="ECO:0000256" key="3">
    <source>
        <dbReference type="ARBA" id="ARBA00023163"/>
    </source>
</evidence>
<evidence type="ECO:0000313" key="5">
    <source>
        <dbReference type="EMBL" id="ANF57358.1"/>
    </source>
</evidence>
<dbReference type="Pfam" id="PF00392">
    <property type="entry name" value="GntR"/>
    <property type="match status" value="1"/>
</dbReference>
<dbReference type="AlphaFoldDB" id="A0A172YDN6"/>
<dbReference type="SUPFAM" id="SSF46785">
    <property type="entry name" value="Winged helix' DNA-binding domain"/>
    <property type="match status" value="1"/>
</dbReference>
<dbReference type="EMBL" id="CP015243">
    <property type="protein sequence ID" value="ANF57358.1"/>
    <property type="molecule type" value="Genomic_DNA"/>
</dbReference>
<dbReference type="PROSITE" id="PS50949">
    <property type="entry name" value="HTH_GNTR"/>
    <property type="match status" value="1"/>
</dbReference>
<dbReference type="PRINTS" id="PR00035">
    <property type="entry name" value="HTHGNTR"/>
</dbReference>
<keyword evidence="3" id="KW-0804">Transcription</keyword>
<dbReference type="KEGG" id="haa:A5892_07685"/>
<evidence type="ECO:0000256" key="1">
    <source>
        <dbReference type="ARBA" id="ARBA00023015"/>
    </source>
</evidence>
<dbReference type="GO" id="GO:0003677">
    <property type="term" value="F:DNA binding"/>
    <property type="evidence" value="ECO:0007669"/>
    <property type="project" value="UniProtKB-KW"/>
</dbReference>
<dbReference type="InterPro" id="IPR028978">
    <property type="entry name" value="Chorismate_lyase_/UTRA_dom_sf"/>
</dbReference>
<dbReference type="SMART" id="SM00866">
    <property type="entry name" value="UTRA"/>
    <property type="match status" value="1"/>
</dbReference>
<dbReference type="Gene3D" id="3.40.1410.10">
    <property type="entry name" value="Chorismate lyase-like"/>
    <property type="match status" value="1"/>
</dbReference>
<dbReference type="CDD" id="cd07377">
    <property type="entry name" value="WHTH_GntR"/>
    <property type="match status" value="1"/>
</dbReference>
<keyword evidence="1" id="KW-0805">Transcription regulation</keyword>
<evidence type="ECO:0000259" key="4">
    <source>
        <dbReference type="PROSITE" id="PS50949"/>
    </source>
</evidence>
<dbReference type="InterPro" id="IPR011663">
    <property type="entry name" value="UTRA"/>
</dbReference>
<dbReference type="Gene3D" id="1.10.10.10">
    <property type="entry name" value="Winged helix-like DNA-binding domain superfamily/Winged helix DNA-binding domain"/>
    <property type="match status" value="1"/>
</dbReference>
<dbReference type="SUPFAM" id="SSF64288">
    <property type="entry name" value="Chorismate lyase-like"/>
    <property type="match status" value="1"/>
</dbReference>